<dbReference type="EMBL" id="JBHFFA010000007">
    <property type="protein sequence ID" value="KAL2613858.1"/>
    <property type="molecule type" value="Genomic_DNA"/>
</dbReference>
<dbReference type="NCBIfam" id="TIGR00001">
    <property type="entry name" value="rpmI_bact"/>
    <property type="match status" value="1"/>
</dbReference>
<dbReference type="SUPFAM" id="SSF143034">
    <property type="entry name" value="L35p-like"/>
    <property type="match status" value="1"/>
</dbReference>
<evidence type="ECO:0000313" key="6">
    <source>
        <dbReference type="Proteomes" id="UP001605036"/>
    </source>
</evidence>
<keyword evidence="3 4" id="KW-0687">Ribonucleoprotein</keyword>
<dbReference type="InterPro" id="IPR001706">
    <property type="entry name" value="Ribosomal_bL35"/>
</dbReference>
<gene>
    <name evidence="5" type="ORF">R1flu_025550</name>
</gene>
<dbReference type="GO" id="GO:0005840">
    <property type="term" value="C:ribosome"/>
    <property type="evidence" value="ECO:0007669"/>
    <property type="project" value="UniProtKB-KW"/>
</dbReference>
<dbReference type="FunFam" id="4.10.410.60:FF:000001">
    <property type="entry name" value="50S ribosomal protein L35"/>
    <property type="match status" value="1"/>
</dbReference>
<keyword evidence="6" id="KW-1185">Reference proteome</keyword>
<protein>
    <recommendedName>
        <fullName evidence="4">50S ribosomal protein L35</fullName>
    </recommendedName>
</protein>
<evidence type="ECO:0000313" key="5">
    <source>
        <dbReference type="EMBL" id="KAL2613858.1"/>
    </source>
</evidence>
<organism evidence="5 6">
    <name type="scientific">Riccia fluitans</name>
    <dbReference type="NCBI Taxonomy" id="41844"/>
    <lineage>
        <taxon>Eukaryota</taxon>
        <taxon>Viridiplantae</taxon>
        <taxon>Streptophyta</taxon>
        <taxon>Embryophyta</taxon>
        <taxon>Marchantiophyta</taxon>
        <taxon>Marchantiopsida</taxon>
        <taxon>Marchantiidae</taxon>
        <taxon>Marchantiales</taxon>
        <taxon>Ricciaceae</taxon>
        <taxon>Riccia</taxon>
    </lineage>
</organism>
<dbReference type="Pfam" id="PF01632">
    <property type="entry name" value="Ribosomal_L35p"/>
    <property type="match status" value="1"/>
</dbReference>
<evidence type="ECO:0000256" key="1">
    <source>
        <dbReference type="ARBA" id="ARBA00006598"/>
    </source>
</evidence>
<dbReference type="PROSITE" id="PS00936">
    <property type="entry name" value="RIBOSOMAL_L35"/>
    <property type="match status" value="1"/>
</dbReference>
<keyword evidence="2 4" id="KW-0689">Ribosomal protein</keyword>
<dbReference type="Gene3D" id="4.10.410.60">
    <property type="match status" value="1"/>
</dbReference>
<dbReference type="Proteomes" id="UP001605036">
    <property type="component" value="Unassembled WGS sequence"/>
</dbReference>
<accession>A0ABD1Y275</accession>
<reference evidence="5 6" key="1">
    <citation type="submission" date="2024-09" db="EMBL/GenBank/DDBJ databases">
        <title>Chromosome-scale assembly of Riccia fluitans.</title>
        <authorList>
            <person name="Paukszto L."/>
            <person name="Sawicki J."/>
            <person name="Karawczyk K."/>
            <person name="Piernik-Szablinska J."/>
            <person name="Szczecinska M."/>
            <person name="Mazdziarz M."/>
        </authorList>
    </citation>
    <scope>NUCLEOTIDE SEQUENCE [LARGE SCALE GENOMIC DNA]</scope>
    <source>
        <strain evidence="5">Rf_01</strain>
        <tissue evidence="5">Aerial parts of the thallus</tissue>
    </source>
</reference>
<dbReference type="PRINTS" id="PR00064">
    <property type="entry name" value="RIBOSOMALL35"/>
</dbReference>
<comment type="caution">
    <text evidence="5">The sequence shown here is derived from an EMBL/GenBank/DDBJ whole genome shotgun (WGS) entry which is preliminary data.</text>
</comment>
<dbReference type="InterPro" id="IPR021137">
    <property type="entry name" value="Ribosomal_bL35-like"/>
</dbReference>
<name>A0ABD1Y275_9MARC</name>
<dbReference type="HAMAP" id="MF_00514">
    <property type="entry name" value="Ribosomal_bL35"/>
    <property type="match status" value="1"/>
</dbReference>
<proteinExistence type="inferred from homology"/>
<evidence type="ECO:0000256" key="2">
    <source>
        <dbReference type="ARBA" id="ARBA00022980"/>
    </source>
</evidence>
<dbReference type="PANTHER" id="PTHR33343:SF1">
    <property type="entry name" value="LARGE RIBOSOMAL SUBUNIT PROTEIN BL35M"/>
    <property type="match status" value="1"/>
</dbReference>
<comment type="similarity">
    <text evidence="1 4">Belongs to the bacterial ribosomal protein bL35 family.</text>
</comment>
<dbReference type="AlphaFoldDB" id="A0ABD1Y275"/>
<dbReference type="InterPro" id="IPR018265">
    <property type="entry name" value="Ribosomal_bL35_CS"/>
</dbReference>
<evidence type="ECO:0000256" key="3">
    <source>
        <dbReference type="ARBA" id="ARBA00023274"/>
    </source>
</evidence>
<sequence length="143" mass="15457">MAMAMAAAAVGVGTVRIAVSAAVHNSSRVTQLCSSFTGLSVSSWKKRNGAGMRLCIASFPTTTTKRPVGFRIVAKIKTHKASAKRFKVTGSGKIVRRQAGRAHLLRKKTTKRKNRLSGKIQVNRSDYDNVIGALPYLKVNRSS</sequence>
<dbReference type="GO" id="GO:1990904">
    <property type="term" value="C:ribonucleoprotein complex"/>
    <property type="evidence" value="ECO:0007669"/>
    <property type="project" value="UniProtKB-KW"/>
</dbReference>
<dbReference type="InterPro" id="IPR037229">
    <property type="entry name" value="Ribosomal_bL35_sf"/>
</dbReference>
<dbReference type="PANTHER" id="PTHR33343">
    <property type="entry name" value="54S RIBOSOMAL PROTEIN BL35M"/>
    <property type="match status" value="1"/>
</dbReference>
<evidence type="ECO:0000256" key="4">
    <source>
        <dbReference type="RuleBase" id="RU000568"/>
    </source>
</evidence>